<comment type="caution">
    <text evidence="2">The sequence shown here is derived from an EMBL/GenBank/DDBJ whole genome shotgun (WGS) entry which is preliminary data.</text>
</comment>
<keyword evidence="3" id="KW-1185">Reference proteome</keyword>
<protein>
    <submittedName>
        <fullName evidence="2">Uncharacterized protein</fullName>
    </submittedName>
</protein>
<gene>
    <name evidence="2" type="ORF">F5147DRAFT_655296</name>
</gene>
<reference evidence="2" key="1">
    <citation type="journal article" date="2020" name="New Phytol.">
        <title>Comparative genomics reveals dynamic genome evolution in host specialist ectomycorrhizal fungi.</title>
        <authorList>
            <person name="Lofgren L.A."/>
            <person name="Nguyen N.H."/>
            <person name="Vilgalys R."/>
            <person name="Ruytinx J."/>
            <person name="Liao H.L."/>
            <person name="Branco S."/>
            <person name="Kuo A."/>
            <person name="LaButti K."/>
            <person name="Lipzen A."/>
            <person name="Andreopoulos W."/>
            <person name="Pangilinan J."/>
            <person name="Riley R."/>
            <person name="Hundley H."/>
            <person name="Na H."/>
            <person name="Barry K."/>
            <person name="Grigoriev I.V."/>
            <person name="Stajich J.E."/>
            <person name="Kennedy P.G."/>
        </authorList>
    </citation>
    <scope>NUCLEOTIDE SEQUENCE</scope>
    <source>
        <strain evidence="2">FC423</strain>
    </source>
</reference>
<name>A0A9P7JQU8_9AGAM</name>
<dbReference type="EMBL" id="JABBWM010000051">
    <property type="protein sequence ID" value="KAG2101315.1"/>
    <property type="molecule type" value="Genomic_DNA"/>
</dbReference>
<sequence length="753" mass="80606">MPGASWTTHEQTVWLKSKMDGFRLSQLQGSVSAYLNQLCLEWFVKWPEVGIHFKDSTTGIPLTEAELTSDQIKELGKLVKQRKGQLRSYCYRGASSAGRARHTQFTKTITKLMATSTARTRGPTAVEHFLQTDYKEDSSIKEEVAAQVENEASKVMAARGEAYVMQMEEQAKAECRHRAERAKCELEGLRNPSDSLKLQYIEGLGGVAGQLLETIFETTGWHGSIYLGGPDPRANGDVRVFSFHHGKGSTGFTFRDSLPDHTKRIVEPFTMFLKGAFATSATSAPPEVLEHIDVFSGVDTFDPTPLTFDPTPLTFDPTPLTFDPIPPTTSDSVPIVEGGGVSIHPAENELRTMIHPTSHGPHEYTFPNSSFDSGFYESLNPYLSLPEPEPDTESGLPILPPFLSQNSPDTPITAWKKDLDAGRITSFSPPRLSATFARVASHSPSGRGKTIPRARPVTLGKAKAPSIYDHLCDSTSTSPRAPPAVPVSTVPMVPAVPVPATRGSASPTPPPSASATLTANTSAPPATPAASPFASAAPATHGSATPATPAADVPPFAYPPTSPTAVAPVADVSPSASPPTTTIDLVPKAPVSNMSTSIEMCPASTTVDQTTEEVQPFDDVLNQSFRRGSRMRLPSTHLTDANKIGGTSKSVFLQISQVRRVKKATGQMSRLVLECVNLKNQGTENRRGWGSSLSIKNCPVTIPGLSAIQHDLALQGQTSGSEGMRGQDSSGIVKIGSPSMVSTKKGKPILAEY</sequence>
<dbReference type="Proteomes" id="UP000823399">
    <property type="component" value="Unassembled WGS sequence"/>
</dbReference>
<proteinExistence type="predicted"/>
<evidence type="ECO:0000256" key="1">
    <source>
        <dbReference type="SAM" id="MobiDB-lite"/>
    </source>
</evidence>
<evidence type="ECO:0000313" key="3">
    <source>
        <dbReference type="Proteomes" id="UP000823399"/>
    </source>
</evidence>
<feature type="region of interest" description="Disordered" evidence="1">
    <location>
        <begin position="717"/>
        <end position="738"/>
    </location>
</feature>
<dbReference type="AlphaFoldDB" id="A0A9P7JQU8"/>
<organism evidence="2 3">
    <name type="scientific">Suillus discolor</name>
    <dbReference type="NCBI Taxonomy" id="1912936"/>
    <lineage>
        <taxon>Eukaryota</taxon>
        <taxon>Fungi</taxon>
        <taxon>Dikarya</taxon>
        <taxon>Basidiomycota</taxon>
        <taxon>Agaricomycotina</taxon>
        <taxon>Agaricomycetes</taxon>
        <taxon>Agaricomycetidae</taxon>
        <taxon>Boletales</taxon>
        <taxon>Suillineae</taxon>
        <taxon>Suillaceae</taxon>
        <taxon>Suillus</taxon>
    </lineage>
</organism>
<feature type="compositionally biased region" description="Low complexity" evidence="1">
    <location>
        <begin position="513"/>
        <end position="555"/>
    </location>
</feature>
<accession>A0A9P7JQU8</accession>
<feature type="region of interest" description="Disordered" evidence="1">
    <location>
        <begin position="498"/>
        <end position="556"/>
    </location>
</feature>
<dbReference type="GeneID" id="64696222"/>
<evidence type="ECO:0000313" key="2">
    <source>
        <dbReference type="EMBL" id="KAG2101315.1"/>
    </source>
</evidence>
<dbReference type="RefSeq" id="XP_041289793.1">
    <property type="nucleotide sequence ID" value="XM_041433963.1"/>
</dbReference>
<dbReference type="OrthoDB" id="2692866at2759"/>
<feature type="region of interest" description="Disordered" evidence="1">
    <location>
        <begin position="386"/>
        <end position="405"/>
    </location>
</feature>